<dbReference type="Proteomes" id="UP001318682">
    <property type="component" value="Plasmid pROLI81"/>
</dbReference>
<gene>
    <name evidence="2" type="ORF">ROLI_047660</name>
</gene>
<evidence type="ECO:0000313" key="2">
    <source>
        <dbReference type="EMBL" id="WVX51664.1"/>
    </source>
</evidence>
<proteinExistence type="predicted"/>
<dbReference type="SUPFAM" id="SSF56784">
    <property type="entry name" value="HAD-like"/>
    <property type="match status" value="1"/>
</dbReference>
<name>A0ABZ2BZY3_9RHOB</name>
<feature type="domain" description="Phosphatidate phosphatase APP1 catalytic" evidence="1">
    <location>
        <begin position="66"/>
        <end position="140"/>
    </location>
</feature>
<dbReference type="RefSeq" id="WP_187432056.1">
    <property type="nucleotide sequence ID" value="NZ_CP143426.1"/>
</dbReference>
<dbReference type="Pfam" id="PF09949">
    <property type="entry name" value="APP1_cat"/>
    <property type="match status" value="1"/>
</dbReference>
<dbReference type="PANTHER" id="PTHR28208">
    <property type="entry name" value="PHOSPHATIDATE PHOSPHATASE APP1"/>
    <property type="match status" value="1"/>
</dbReference>
<protein>
    <recommendedName>
        <fullName evidence="1">Phosphatidate phosphatase APP1 catalytic domain-containing protein</fullName>
    </recommendedName>
</protein>
<dbReference type="InterPro" id="IPR019236">
    <property type="entry name" value="APP1_cat"/>
</dbReference>
<keyword evidence="2" id="KW-0614">Plasmid</keyword>
<sequence>MFATDELRDLTITAPYYDLTTQSDEEGFFILRVPVTGDVPAFVNVQAAGADEVHPTPIFDARDATFGVISDIDDTLLRTGAFSLVRNLWTSATGNVHEREIFDDAVALLQDLKGRGAACFYVSSSPWNLFDYLQSVFPRHWAMPSIPSGSRLSRH</sequence>
<dbReference type="InterPro" id="IPR052935">
    <property type="entry name" value="Mg2+_PAP"/>
</dbReference>
<dbReference type="PANTHER" id="PTHR28208:SF3">
    <property type="entry name" value="PHOSPHATIDATE PHOSPHATASE APP1"/>
    <property type="match status" value="1"/>
</dbReference>
<evidence type="ECO:0000259" key="1">
    <source>
        <dbReference type="Pfam" id="PF09949"/>
    </source>
</evidence>
<geneLocation type="plasmid" evidence="2 3">
    <name>pROLI81</name>
</geneLocation>
<accession>A0ABZ2BZY3</accession>
<organism evidence="2 3">
    <name type="scientific">Roseobacter fucihabitans</name>
    <dbReference type="NCBI Taxonomy" id="1537242"/>
    <lineage>
        <taxon>Bacteria</taxon>
        <taxon>Pseudomonadati</taxon>
        <taxon>Pseudomonadota</taxon>
        <taxon>Alphaproteobacteria</taxon>
        <taxon>Rhodobacterales</taxon>
        <taxon>Roseobacteraceae</taxon>
        <taxon>Roseobacter</taxon>
    </lineage>
</organism>
<dbReference type="EMBL" id="CP143426">
    <property type="protein sequence ID" value="WVX51664.1"/>
    <property type="molecule type" value="Genomic_DNA"/>
</dbReference>
<reference evidence="2 3" key="1">
    <citation type="submission" date="2024-01" db="EMBL/GenBank/DDBJ databases">
        <title>Roseobacter fucihabitans sp. nov., isolated from the brown alga Fucus spiralis.</title>
        <authorList>
            <person name="Hahnke S."/>
            <person name="Berger M."/>
            <person name="Schlingloff A."/>
            <person name="Athale I."/>
            <person name="Neumann-Schaal M."/>
            <person name="Adenaya A."/>
            <person name="Poehlein A."/>
            <person name="Daniel R."/>
            <person name="Pertersen J."/>
            <person name="Brinkhoff T."/>
        </authorList>
    </citation>
    <scope>NUCLEOTIDE SEQUENCE [LARGE SCALE GENOMIC DNA]</scope>
    <source>
        <strain evidence="2 3">B14</strain>
        <plasmid evidence="2 3">pROLI81</plasmid>
    </source>
</reference>
<evidence type="ECO:0000313" key="3">
    <source>
        <dbReference type="Proteomes" id="UP001318682"/>
    </source>
</evidence>
<keyword evidence="3" id="KW-1185">Reference proteome</keyword>
<dbReference type="InterPro" id="IPR036412">
    <property type="entry name" value="HAD-like_sf"/>
</dbReference>